<evidence type="ECO:0000256" key="2">
    <source>
        <dbReference type="ARBA" id="ARBA00023043"/>
    </source>
</evidence>
<feature type="repeat" description="ANK" evidence="3">
    <location>
        <begin position="435"/>
        <end position="463"/>
    </location>
</feature>
<name>A0A2B7YZV3_POLH7</name>
<proteinExistence type="predicted"/>
<accession>A0A2B7YZV3</accession>
<evidence type="ECO:0000313" key="4">
    <source>
        <dbReference type="EMBL" id="PGH26690.1"/>
    </source>
</evidence>
<dbReference type="Pfam" id="PF12796">
    <property type="entry name" value="Ank_2"/>
    <property type="match status" value="2"/>
</dbReference>
<evidence type="ECO:0000256" key="3">
    <source>
        <dbReference type="PROSITE-ProRule" id="PRU00023"/>
    </source>
</evidence>
<dbReference type="SMART" id="SM00248">
    <property type="entry name" value="ANK"/>
    <property type="match status" value="8"/>
</dbReference>
<gene>
    <name evidence="4" type="ORF">AJ80_01636</name>
</gene>
<dbReference type="Pfam" id="PF00023">
    <property type="entry name" value="Ank"/>
    <property type="match status" value="1"/>
</dbReference>
<dbReference type="Gene3D" id="1.25.40.20">
    <property type="entry name" value="Ankyrin repeat-containing domain"/>
    <property type="match status" value="2"/>
</dbReference>
<sequence length="517" mass="57786">MLLLLPRELLTLIMEQAVHSIELEKSLRLRLVCKLFSDEVIRALCTTGTFANHVDFNMAVYMNPHLVVRYLRYEALHQKIRNPYISGLWEIVDYLMLHRDDKSDQSKEDVLTSVCMCMAHHWRGEIIEAMRDKLCHENVGRLYADTLREIRLTIAAFTGDMALVEALTQGERPDVGSDWVGPPLFAAVGQGHVEITERLLEKGSSASYIRPLVGTTALGIACRNGDNRMVRLLLHPKYKIHAGNIMQGLKQAAIGNHISIFQMMLKSAQDARIGTNGIDHFLRAALPGACLNGAIEAIQVLQEMGITPYPNPPPAHHTQLTSLQLASYKGHLELVRLLLSTRTDYEFGSIDDDGFAAQLATGGGHLSILKLLLDGTKRMIRGMPSQCPVDLSTYYTEWELLDVAAEHGHDDIVEYLLLEVAPRHRLDTKSVLGRALHFASVHGQQAVLKLLVENGADINYIPDHGDIDMWPFSSTPTKTAAVHRQWHFVHALVELGAPALGPDDYKDIEACRKEWDL</sequence>
<protein>
    <submittedName>
        <fullName evidence="4">Uncharacterized protein</fullName>
    </submittedName>
</protein>
<dbReference type="SUPFAM" id="SSF48403">
    <property type="entry name" value="Ankyrin repeat"/>
    <property type="match status" value="2"/>
</dbReference>
<keyword evidence="2 3" id="KW-0040">ANK repeat</keyword>
<dbReference type="PANTHER" id="PTHR24198:SF165">
    <property type="entry name" value="ANKYRIN REPEAT-CONTAINING PROTEIN-RELATED"/>
    <property type="match status" value="1"/>
</dbReference>
<evidence type="ECO:0000313" key="5">
    <source>
        <dbReference type="Proteomes" id="UP000224634"/>
    </source>
</evidence>
<dbReference type="PROSITE" id="PS50297">
    <property type="entry name" value="ANK_REP_REGION"/>
    <property type="match status" value="1"/>
</dbReference>
<dbReference type="InterPro" id="IPR002110">
    <property type="entry name" value="Ankyrin_rpt"/>
</dbReference>
<reference evidence="4 5" key="1">
    <citation type="submission" date="2017-10" db="EMBL/GenBank/DDBJ databases">
        <title>Comparative genomics in systemic dimorphic fungi from Ajellomycetaceae.</title>
        <authorList>
            <person name="Munoz J.F."/>
            <person name="Mcewen J.G."/>
            <person name="Clay O.K."/>
            <person name="Cuomo C.A."/>
        </authorList>
    </citation>
    <scope>NUCLEOTIDE SEQUENCE [LARGE SCALE GENOMIC DNA]</scope>
    <source>
        <strain evidence="4 5">UAMH7299</strain>
    </source>
</reference>
<comment type="caution">
    <text evidence="4">The sequence shown here is derived from an EMBL/GenBank/DDBJ whole genome shotgun (WGS) entry which is preliminary data.</text>
</comment>
<dbReference type="InterPro" id="IPR036770">
    <property type="entry name" value="Ankyrin_rpt-contain_sf"/>
</dbReference>
<dbReference type="PROSITE" id="PS50088">
    <property type="entry name" value="ANK_REPEAT"/>
    <property type="match status" value="1"/>
</dbReference>
<keyword evidence="1" id="KW-0677">Repeat</keyword>
<dbReference type="Proteomes" id="UP000224634">
    <property type="component" value="Unassembled WGS sequence"/>
</dbReference>
<dbReference type="AlphaFoldDB" id="A0A2B7YZV3"/>
<dbReference type="EMBL" id="PDNA01000014">
    <property type="protein sequence ID" value="PGH26690.1"/>
    <property type="molecule type" value="Genomic_DNA"/>
</dbReference>
<organism evidence="4 5">
    <name type="scientific">Polytolypa hystricis (strain UAMH7299)</name>
    <dbReference type="NCBI Taxonomy" id="1447883"/>
    <lineage>
        <taxon>Eukaryota</taxon>
        <taxon>Fungi</taxon>
        <taxon>Dikarya</taxon>
        <taxon>Ascomycota</taxon>
        <taxon>Pezizomycotina</taxon>
        <taxon>Eurotiomycetes</taxon>
        <taxon>Eurotiomycetidae</taxon>
        <taxon>Onygenales</taxon>
        <taxon>Onygenales incertae sedis</taxon>
        <taxon>Polytolypa</taxon>
    </lineage>
</organism>
<keyword evidence="5" id="KW-1185">Reference proteome</keyword>
<evidence type="ECO:0000256" key="1">
    <source>
        <dbReference type="ARBA" id="ARBA00022737"/>
    </source>
</evidence>
<dbReference type="OrthoDB" id="4772757at2759"/>
<dbReference type="PANTHER" id="PTHR24198">
    <property type="entry name" value="ANKYRIN REPEAT AND PROTEIN KINASE DOMAIN-CONTAINING PROTEIN"/>
    <property type="match status" value="1"/>
</dbReference>